<dbReference type="GO" id="GO:0016787">
    <property type="term" value="F:hydrolase activity"/>
    <property type="evidence" value="ECO:0007669"/>
    <property type="project" value="UniProtKB-KW"/>
</dbReference>
<dbReference type="OrthoDB" id="2971563at2"/>
<keyword evidence="3" id="KW-1185">Reference proteome</keyword>
<gene>
    <name evidence="2" type="ORF">AWH56_010425</name>
</gene>
<feature type="domain" description="Metallo-beta-lactamase" evidence="1">
    <location>
        <begin position="21"/>
        <end position="235"/>
    </location>
</feature>
<dbReference type="PANTHER" id="PTHR23131">
    <property type="entry name" value="ENDORIBONUCLEASE LACTB2"/>
    <property type="match status" value="1"/>
</dbReference>
<dbReference type="InterPro" id="IPR050662">
    <property type="entry name" value="Sec-metab_biosynth-thioest"/>
</dbReference>
<accession>A0A7S7RDF9</accession>
<dbReference type="RefSeq" id="WP_083388741.1">
    <property type="nucleotide sequence ID" value="NZ_CP063356.2"/>
</dbReference>
<dbReference type="PANTHER" id="PTHR23131:SF4">
    <property type="entry name" value="METALLO-BETA-LACTAMASE SUPERFAMILY POTEIN"/>
    <property type="match status" value="1"/>
</dbReference>
<dbReference type="Pfam" id="PF00753">
    <property type="entry name" value="Lactamase_B"/>
    <property type="match status" value="1"/>
</dbReference>
<organism evidence="2 3">
    <name type="scientific">Anaerobacillus isosaccharinicus</name>
    <dbReference type="NCBI Taxonomy" id="1532552"/>
    <lineage>
        <taxon>Bacteria</taxon>
        <taxon>Bacillati</taxon>
        <taxon>Bacillota</taxon>
        <taxon>Bacilli</taxon>
        <taxon>Bacillales</taxon>
        <taxon>Bacillaceae</taxon>
        <taxon>Anaerobacillus</taxon>
    </lineage>
</organism>
<dbReference type="EMBL" id="CP063356">
    <property type="protein sequence ID" value="QOY37940.1"/>
    <property type="molecule type" value="Genomic_DNA"/>
</dbReference>
<dbReference type="Gene3D" id="3.60.15.10">
    <property type="entry name" value="Ribonuclease Z/Hydroxyacylglutathione hydrolase-like"/>
    <property type="match status" value="1"/>
</dbReference>
<sequence length="320" mass="36449">MISKAMKIEKIVVPTPFLVGPVNVYIIKGDSLTLVDTGPNSDQAKEVLKESLKKLGYLPEDIEQVIVTHHHPDHVGLVEDLFSHAKLIGHNNCDPWLRKDRSFIAFIENYFYSFFQQHAVPKGLIEKMVKVNRYFLGFTGRRGLDVVVKEGDVIDGLPGWKVIETPGHAQSHISLYYEAERLLIGGDHIISHISSNAIIEPPYDGEEKRPLTLLQYRQALKKCLDLNPRKVYSGHGEAIEDLKGLLDIRFKEHEDKANRLKSIIPEEGITSFELCKLYFPHIYLKEPMLTMSEIIGHLDLLEERGSVKTIVKNGIIFYEK</sequence>
<protein>
    <submittedName>
        <fullName evidence="2">MBL fold metallo-hydrolase</fullName>
    </submittedName>
</protein>
<reference evidence="2 3" key="1">
    <citation type="journal article" date="2017" name="Genome Announc.">
        <title>Draft Genome Sequences of Four Alkaliphilic Bacteria Belonging to the Anaerobacillus Genus.</title>
        <authorList>
            <person name="Bassil N.M."/>
            <person name="Lloyd J.R."/>
        </authorList>
    </citation>
    <scope>NUCLEOTIDE SEQUENCE [LARGE SCALE GENOMIC DNA]</scope>
    <source>
        <strain evidence="2 3">NB2006</strain>
    </source>
</reference>
<dbReference type="InterPro" id="IPR001279">
    <property type="entry name" value="Metallo-B-lactamas"/>
</dbReference>
<dbReference type="KEGG" id="aia:AWH56_010425"/>
<dbReference type="InterPro" id="IPR036866">
    <property type="entry name" value="RibonucZ/Hydroxyglut_hydro"/>
</dbReference>
<dbReference type="AlphaFoldDB" id="A0A7S7RDF9"/>
<evidence type="ECO:0000313" key="3">
    <source>
        <dbReference type="Proteomes" id="UP000180175"/>
    </source>
</evidence>
<evidence type="ECO:0000313" key="2">
    <source>
        <dbReference type="EMBL" id="QOY37940.1"/>
    </source>
</evidence>
<name>A0A7S7RDF9_9BACI</name>
<evidence type="ECO:0000259" key="1">
    <source>
        <dbReference type="SMART" id="SM00849"/>
    </source>
</evidence>
<reference evidence="2 3" key="2">
    <citation type="journal article" date="2019" name="Int. J. Syst. Evol. Microbiol.">
        <title>Anaerobacillus isosaccharinicus sp. nov., an alkaliphilic bacterium which degrades isosaccharinic acid.</title>
        <authorList>
            <person name="Bassil N.M."/>
            <person name="Lloyd J.R."/>
        </authorList>
    </citation>
    <scope>NUCLEOTIDE SEQUENCE [LARGE SCALE GENOMIC DNA]</scope>
    <source>
        <strain evidence="2 3">NB2006</strain>
    </source>
</reference>
<proteinExistence type="predicted"/>
<dbReference type="Proteomes" id="UP000180175">
    <property type="component" value="Chromosome"/>
</dbReference>
<dbReference type="SUPFAM" id="SSF56281">
    <property type="entry name" value="Metallo-hydrolase/oxidoreductase"/>
    <property type="match status" value="1"/>
</dbReference>
<dbReference type="SMART" id="SM00849">
    <property type="entry name" value="Lactamase_B"/>
    <property type="match status" value="1"/>
</dbReference>